<comment type="caution">
    <text evidence="1">The sequence shown here is derived from an EMBL/GenBank/DDBJ whole genome shotgun (WGS) entry which is preliminary data.</text>
</comment>
<dbReference type="AlphaFoldDB" id="A0A919P4L2"/>
<evidence type="ECO:0000313" key="2">
    <source>
        <dbReference type="Proteomes" id="UP000632740"/>
    </source>
</evidence>
<dbReference type="Proteomes" id="UP000632740">
    <property type="component" value="Unassembled WGS sequence"/>
</dbReference>
<keyword evidence="2" id="KW-1185">Reference proteome</keyword>
<accession>A0A919P4L2</accession>
<name>A0A919P4L2_9CELL</name>
<organism evidence="1 2">
    <name type="scientific">Cellulomonas chitinilytica</name>
    <dbReference type="NCBI Taxonomy" id="398759"/>
    <lineage>
        <taxon>Bacteria</taxon>
        <taxon>Bacillati</taxon>
        <taxon>Actinomycetota</taxon>
        <taxon>Actinomycetes</taxon>
        <taxon>Micrococcales</taxon>
        <taxon>Cellulomonadaceae</taxon>
        <taxon>Cellulomonas</taxon>
    </lineage>
</organism>
<evidence type="ECO:0000313" key="1">
    <source>
        <dbReference type="EMBL" id="GIG21274.1"/>
    </source>
</evidence>
<dbReference type="EMBL" id="BONK01000006">
    <property type="protein sequence ID" value="GIG21274.1"/>
    <property type="molecule type" value="Genomic_DNA"/>
</dbReference>
<reference evidence="1" key="1">
    <citation type="submission" date="2021-01" db="EMBL/GenBank/DDBJ databases">
        <title>Whole genome shotgun sequence of Cellulomonas chitinilytica NBRC 110799.</title>
        <authorList>
            <person name="Komaki H."/>
            <person name="Tamura T."/>
        </authorList>
    </citation>
    <scope>NUCLEOTIDE SEQUENCE</scope>
    <source>
        <strain evidence="1">NBRC 110799</strain>
    </source>
</reference>
<proteinExistence type="predicted"/>
<gene>
    <name evidence="1" type="ORF">Cch01nite_19980</name>
</gene>
<sequence>MADLVDPAGTRCDSPSVTTGKAARTGFWHQVGGPFRAIGRAVARRWTVFDTIDLTVAVGRGIAWVFRALGRAISDRY</sequence>
<protein>
    <submittedName>
        <fullName evidence="1">Uncharacterized protein</fullName>
    </submittedName>
</protein>